<evidence type="ECO:0000313" key="4">
    <source>
        <dbReference type="Proteomes" id="UP000277256"/>
    </source>
</evidence>
<dbReference type="SUPFAM" id="SSF56112">
    <property type="entry name" value="Protein kinase-like (PK-like)"/>
    <property type="match status" value="1"/>
</dbReference>
<feature type="region of interest" description="Disordered" evidence="1">
    <location>
        <begin position="1"/>
        <end position="29"/>
    </location>
</feature>
<comment type="caution">
    <text evidence="3">The sequence shown here is derived from an EMBL/GenBank/DDBJ whole genome shotgun (WGS) entry which is preliminary data.</text>
</comment>
<reference evidence="3 4" key="1">
    <citation type="submission" date="2018-12" db="EMBL/GenBank/DDBJ databases">
        <title>Glycomyces sp. YIM 121974 draft genome.</title>
        <authorList>
            <person name="Li Q."/>
        </authorList>
    </citation>
    <scope>NUCLEOTIDE SEQUENCE [LARGE SCALE GENOMIC DNA]</scope>
    <source>
        <strain evidence="3 4">YIM 121974</strain>
    </source>
</reference>
<feature type="compositionally biased region" description="Low complexity" evidence="1">
    <location>
        <begin position="1"/>
        <end position="21"/>
    </location>
</feature>
<proteinExistence type="predicted"/>
<accession>A0A426UV08</accession>
<dbReference type="Pfam" id="PF01636">
    <property type="entry name" value="APH"/>
    <property type="match status" value="1"/>
</dbReference>
<feature type="domain" description="Aminoglycoside phosphotransferase" evidence="2">
    <location>
        <begin position="131"/>
        <end position="191"/>
    </location>
</feature>
<gene>
    <name evidence="3" type="ORF">EIW28_14705</name>
</gene>
<dbReference type="GO" id="GO:0016740">
    <property type="term" value="F:transferase activity"/>
    <property type="evidence" value="ECO:0007669"/>
    <property type="project" value="UniProtKB-KW"/>
</dbReference>
<evidence type="ECO:0000256" key="1">
    <source>
        <dbReference type="SAM" id="MobiDB-lite"/>
    </source>
</evidence>
<dbReference type="Gene3D" id="3.90.1200.10">
    <property type="match status" value="1"/>
</dbReference>
<dbReference type="Proteomes" id="UP000277256">
    <property type="component" value="Unassembled WGS sequence"/>
</dbReference>
<dbReference type="InterPro" id="IPR011009">
    <property type="entry name" value="Kinase-like_dom_sf"/>
</dbReference>
<dbReference type="AlphaFoldDB" id="A0A426UV08"/>
<dbReference type="OrthoDB" id="236897at2"/>
<evidence type="ECO:0000259" key="2">
    <source>
        <dbReference type="Pfam" id="PF01636"/>
    </source>
</evidence>
<dbReference type="InterPro" id="IPR002575">
    <property type="entry name" value="Aminoglycoside_PTrfase"/>
</dbReference>
<keyword evidence="3" id="KW-0808">Transferase</keyword>
<dbReference type="EMBL" id="RSEB01000004">
    <property type="protein sequence ID" value="RRR98167.1"/>
    <property type="molecule type" value="Genomic_DNA"/>
</dbReference>
<keyword evidence="4" id="KW-1185">Reference proteome</keyword>
<protein>
    <submittedName>
        <fullName evidence="3">Aminoglycoside phosphotransferase family protein</fullName>
    </submittedName>
</protein>
<sequence>MRPSTSPRTRSPSRRSSGPPSDAVTESPEAVPLAGGRVAAGVARVGDVVHRPAGAGSDFMAALLLLLEERGFTGAPRYLGRSAGADLLSYLPGDVPARFQTWSDAQVAAAAALLRAMHDATRGSALAGRFDVVCHHDPGPNNAVFRDGVPVAFIDFAEAAPGGRLEDVAYLAWTWAVASQRTVPVRRQAEQVRLVADAYGLEPAERAVLVDCILERQSRNVRFWTEFPARAGAAAATAAEIGERIAWSRREHAFTHAHREVFDAALA</sequence>
<evidence type="ECO:0000313" key="3">
    <source>
        <dbReference type="EMBL" id="RRR98167.1"/>
    </source>
</evidence>
<organism evidence="3 4">
    <name type="scientific">Glycomyces terrestris</name>
    <dbReference type="NCBI Taxonomy" id="2493553"/>
    <lineage>
        <taxon>Bacteria</taxon>
        <taxon>Bacillati</taxon>
        <taxon>Actinomycetota</taxon>
        <taxon>Actinomycetes</taxon>
        <taxon>Glycomycetales</taxon>
        <taxon>Glycomycetaceae</taxon>
        <taxon>Glycomyces</taxon>
    </lineage>
</organism>
<name>A0A426UV08_9ACTN</name>